<gene>
    <name evidence="1" type="ORF">AAHA92_12654</name>
</gene>
<dbReference type="Proteomes" id="UP001567538">
    <property type="component" value="Unassembled WGS sequence"/>
</dbReference>
<comment type="caution">
    <text evidence="1">The sequence shown here is derived from an EMBL/GenBank/DDBJ whole genome shotgun (WGS) entry which is preliminary data.</text>
</comment>
<dbReference type="EMBL" id="JBEAFC010000005">
    <property type="protein sequence ID" value="KAL1557129.1"/>
    <property type="molecule type" value="Genomic_DNA"/>
</dbReference>
<sequence>MFYPDRLVLAGWLLAAANLHLPRQSTTTSRFSNLDKGMAGKAVKSVAKAVGEYHARRRARIRKEVLLAGGDWEFDPERKEMKTKRKGHKVDRLAAEKRANTARLMGEMPQMLDDYKKRRWERKMKAEEEAAKKALNE</sequence>
<evidence type="ECO:0000313" key="2">
    <source>
        <dbReference type="Proteomes" id="UP001567538"/>
    </source>
</evidence>
<dbReference type="PANTHER" id="PTHR36781">
    <property type="entry name" value="OS05G0114600 PROTEIN"/>
    <property type="match status" value="1"/>
</dbReference>
<dbReference type="PANTHER" id="PTHR36781:SF1">
    <property type="entry name" value="OS05G0114600 PROTEIN"/>
    <property type="match status" value="1"/>
</dbReference>
<reference evidence="1 2" key="1">
    <citation type="submission" date="2024-06" db="EMBL/GenBank/DDBJ databases">
        <title>A chromosome level genome sequence of Diviner's sage (Salvia divinorum).</title>
        <authorList>
            <person name="Ford S.A."/>
            <person name="Ro D.-K."/>
            <person name="Ness R.W."/>
            <person name="Phillips M.A."/>
        </authorList>
    </citation>
    <scope>NUCLEOTIDE SEQUENCE [LARGE SCALE GENOMIC DNA]</scope>
    <source>
        <strain evidence="1">SAF-2024a</strain>
        <tissue evidence="1">Leaf</tissue>
    </source>
</reference>
<name>A0ABD1HLZ3_SALDI</name>
<proteinExistence type="predicted"/>
<evidence type="ECO:0000313" key="1">
    <source>
        <dbReference type="EMBL" id="KAL1557129.1"/>
    </source>
</evidence>
<keyword evidence="2" id="KW-1185">Reference proteome</keyword>
<accession>A0ABD1HLZ3</accession>
<protein>
    <submittedName>
        <fullName evidence="1">Uncharacterized protein</fullName>
    </submittedName>
</protein>
<dbReference type="AlphaFoldDB" id="A0ABD1HLZ3"/>
<organism evidence="1 2">
    <name type="scientific">Salvia divinorum</name>
    <name type="common">Maria pastora</name>
    <name type="synonym">Diviner's sage</name>
    <dbReference type="NCBI Taxonomy" id="28513"/>
    <lineage>
        <taxon>Eukaryota</taxon>
        <taxon>Viridiplantae</taxon>
        <taxon>Streptophyta</taxon>
        <taxon>Embryophyta</taxon>
        <taxon>Tracheophyta</taxon>
        <taxon>Spermatophyta</taxon>
        <taxon>Magnoliopsida</taxon>
        <taxon>eudicotyledons</taxon>
        <taxon>Gunneridae</taxon>
        <taxon>Pentapetalae</taxon>
        <taxon>asterids</taxon>
        <taxon>lamiids</taxon>
        <taxon>Lamiales</taxon>
        <taxon>Lamiaceae</taxon>
        <taxon>Nepetoideae</taxon>
        <taxon>Mentheae</taxon>
        <taxon>Salviinae</taxon>
        <taxon>Salvia</taxon>
        <taxon>Salvia subgen. Calosphace</taxon>
    </lineage>
</organism>